<feature type="signal peptide" evidence="8">
    <location>
        <begin position="1"/>
        <end position="22"/>
    </location>
</feature>
<dbReference type="GO" id="GO:0015293">
    <property type="term" value="F:symporter activity"/>
    <property type="evidence" value="ECO:0007669"/>
    <property type="project" value="UniProtKB-KW"/>
</dbReference>
<dbReference type="RefSeq" id="WP_012531668.1">
    <property type="nucleotide sequence ID" value="NC_011146.1"/>
</dbReference>
<evidence type="ECO:0000256" key="4">
    <source>
        <dbReference type="ARBA" id="ARBA00022847"/>
    </source>
</evidence>
<accession>B5E9R2</accession>
<keyword evidence="5 7" id="KW-1133">Transmembrane helix</keyword>
<evidence type="ECO:0000256" key="6">
    <source>
        <dbReference type="ARBA" id="ARBA00023136"/>
    </source>
</evidence>
<evidence type="ECO:0000256" key="1">
    <source>
        <dbReference type="ARBA" id="ARBA00004141"/>
    </source>
</evidence>
<dbReference type="HOGENOM" id="CLU_020088_6_1_7"/>
<protein>
    <submittedName>
        <fullName evidence="9">NRAMP family manganese transport membrane protein</fullName>
    </submittedName>
</protein>
<feature type="transmembrane region" description="Helical" evidence="7">
    <location>
        <begin position="383"/>
        <end position="404"/>
    </location>
</feature>
<dbReference type="GO" id="GO:0034755">
    <property type="term" value="P:iron ion transmembrane transport"/>
    <property type="evidence" value="ECO:0007669"/>
    <property type="project" value="TreeGrafter"/>
</dbReference>
<keyword evidence="8" id="KW-0732">Signal</keyword>
<dbReference type="OrthoDB" id="9787548at2"/>
<dbReference type="Proteomes" id="UP000008825">
    <property type="component" value="Chromosome"/>
</dbReference>
<feature type="transmembrane region" description="Helical" evidence="7">
    <location>
        <begin position="273"/>
        <end position="301"/>
    </location>
</feature>
<organism evidence="9 10">
    <name type="scientific">Citrifermentans bemidjiense (strain ATCC BAA-1014 / DSM 16622 / JCM 12645 / Bem)</name>
    <name type="common">Geobacter bemidjiensis</name>
    <dbReference type="NCBI Taxonomy" id="404380"/>
    <lineage>
        <taxon>Bacteria</taxon>
        <taxon>Pseudomonadati</taxon>
        <taxon>Thermodesulfobacteriota</taxon>
        <taxon>Desulfuromonadia</taxon>
        <taxon>Geobacterales</taxon>
        <taxon>Geobacteraceae</taxon>
        <taxon>Citrifermentans</taxon>
    </lineage>
</organism>
<dbReference type="KEGG" id="gbm:Gbem_3239"/>
<reference evidence="9 10" key="2">
    <citation type="journal article" date="2010" name="BMC Genomics">
        <title>The genome of Geobacter bemidjiensis, exemplar for the subsurface clade of Geobacter species that predominate in Fe(III)-reducing subsurface environments.</title>
        <authorList>
            <person name="Aklujkar M."/>
            <person name="Young N.D."/>
            <person name="Holmes D."/>
            <person name="Chavan M."/>
            <person name="Risso C."/>
            <person name="Kiss H.E."/>
            <person name="Han C.S."/>
            <person name="Land M.L."/>
            <person name="Lovley D.R."/>
        </authorList>
    </citation>
    <scope>NUCLEOTIDE SEQUENCE [LARGE SCALE GENOMIC DNA]</scope>
    <source>
        <strain evidence="10">ATCC BAA-1014 / DSM 16622 / JCM 12645 / Bem</strain>
    </source>
</reference>
<keyword evidence="2" id="KW-0813">Transport</keyword>
<evidence type="ECO:0000256" key="3">
    <source>
        <dbReference type="ARBA" id="ARBA00022692"/>
    </source>
</evidence>
<dbReference type="PANTHER" id="PTHR11706">
    <property type="entry name" value="SOLUTE CARRIER PROTEIN FAMILY 11 MEMBER"/>
    <property type="match status" value="1"/>
</dbReference>
<dbReference type="AlphaFoldDB" id="B5E9R2"/>
<feature type="transmembrane region" description="Helical" evidence="7">
    <location>
        <begin position="115"/>
        <end position="135"/>
    </location>
</feature>
<keyword evidence="6 7" id="KW-0472">Membrane</keyword>
<comment type="subcellular location">
    <subcellularLocation>
        <location evidence="1">Membrane</location>
        <topology evidence="1">Multi-pass membrane protein</topology>
    </subcellularLocation>
</comment>
<evidence type="ECO:0000313" key="10">
    <source>
        <dbReference type="Proteomes" id="UP000008825"/>
    </source>
</evidence>
<feature type="transmembrane region" description="Helical" evidence="7">
    <location>
        <begin position="186"/>
        <end position="206"/>
    </location>
</feature>
<evidence type="ECO:0000256" key="5">
    <source>
        <dbReference type="ARBA" id="ARBA00022989"/>
    </source>
</evidence>
<dbReference type="GO" id="GO:0015086">
    <property type="term" value="F:cadmium ion transmembrane transporter activity"/>
    <property type="evidence" value="ECO:0007669"/>
    <property type="project" value="TreeGrafter"/>
</dbReference>
<feature type="transmembrane region" description="Helical" evidence="7">
    <location>
        <begin position="321"/>
        <end position="338"/>
    </location>
</feature>
<name>B5E9R2_CITBB</name>
<evidence type="ECO:0000256" key="7">
    <source>
        <dbReference type="SAM" id="Phobius"/>
    </source>
</evidence>
<keyword evidence="3 7" id="KW-0812">Transmembrane</keyword>
<dbReference type="PANTHER" id="PTHR11706:SF33">
    <property type="entry name" value="NATURAL RESISTANCE-ASSOCIATED MACROPHAGE PROTEIN 2"/>
    <property type="match status" value="1"/>
</dbReference>
<reference evidence="9 10" key="1">
    <citation type="submission" date="2008-07" db="EMBL/GenBank/DDBJ databases">
        <title>Complete sequence of Geobacter bemidjiensis BEM.</title>
        <authorList>
            <consortium name="US DOE Joint Genome Institute"/>
            <person name="Lucas S."/>
            <person name="Copeland A."/>
            <person name="Lapidus A."/>
            <person name="Glavina del Rio T."/>
            <person name="Dalin E."/>
            <person name="Tice H."/>
            <person name="Bruce D."/>
            <person name="Goodwin L."/>
            <person name="Pitluck S."/>
            <person name="Kiss H."/>
            <person name="Brettin T."/>
            <person name="Detter J.C."/>
            <person name="Han C."/>
            <person name="Kuske C.R."/>
            <person name="Schmutz J."/>
            <person name="Larimer F."/>
            <person name="Land M."/>
            <person name="Hauser L."/>
            <person name="Kyrpides N."/>
            <person name="Lykidis A."/>
            <person name="Lovley D."/>
            <person name="Richardson P."/>
        </authorList>
    </citation>
    <scope>NUCLEOTIDE SEQUENCE [LARGE SCALE GENOMIC DNA]</scope>
    <source>
        <strain evidence="10">ATCC BAA-1014 / DSM 16622 / JCM 12645 / Bem</strain>
    </source>
</reference>
<dbReference type="InterPro" id="IPR001046">
    <property type="entry name" value="NRAMP_fam"/>
</dbReference>
<evidence type="ECO:0000313" key="9">
    <source>
        <dbReference type="EMBL" id="ACH40236.1"/>
    </source>
</evidence>
<dbReference type="GO" id="GO:0005384">
    <property type="term" value="F:manganese ion transmembrane transporter activity"/>
    <property type="evidence" value="ECO:0007669"/>
    <property type="project" value="TreeGrafter"/>
</dbReference>
<keyword evidence="4" id="KW-0769">Symport</keyword>
<evidence type="ECO:0000256" key="2">
    <source>
        <dbReference type="ARBA" id="ARBA00022448"/>
    </source>
</evidence>
<gene>
    <name evidence="9" type="ordered locus">Gbem_3239</name>
</gene>
<feature type="chain" id="PRO_5002832256" evidence="8">
    <location>
        <begin position="23"/>
        <end position="408"/>
    </location>
</feature>
<dbReference type="GO" id="GO:0005886">
    <property type="term" value="C:plasma membrane"/>
    <property type="evidence" value="ECO:0007669"/>
    <property type="project" value="TreeGrafter"/>
</dbReference>
<keyword evidence="10" id="KW-1185">Reference proteome</keyword>
<evidence type="ECO:0000256" key="8">
    <source>
        <dbReference type="SAM" id="SignalP"/>
    </source>
</evidence>
<feature type="transmembrane region" description="Helical" evidence="7">
    <location>
        <begin position="227"/>
        <end position="253"/>
    </location>
</feature>
<dbReference type="eggNOG" id="COG1914">
    <property type="taxonomic scope" value="Bacteria"/>
</dbReference>
<sequence length="408" mass="44245">MKLNKKNILMFLAVLGPGIITANVDNDAGGITTYSVAGAQFGYSLLWTLIPITVALVVVQEMVARMGVVTGKTLADLIRERFGVKTTFYLMICLLLADLGNTVAEFAGWAASMEIFGVSKYISVPIGAFLVWWLVVKGTYRIVEKIFLFSCTIFVTYIVSAVLAAPPWAQVLTETVKPTFSMKPSYLMMIIGVVGTTIAPWMQFYLQSAVVEKNIKIEQYKASRLDVVVGCIITDVVAFFIIVACGATLYAHGITINDAADAAKALEPLAGKYASVMFAIGLANASLFAASILPLATAYYVCEGMGWESGIDHNFKTAPQFMWLYTGLIAIGALIILFPNAPLVAIMLISQVVNGVMLPFVLIFMLILINSKSLMGEYTNSKFYNVISWATVLVMVVLTLALVATSMT</sequence>
<proteinExistence type="predicted"/>
<feature type="transmembrane region" description="Helical" evidence="7">
    <location>
        <begin position="45"/>
        <end position="68"/>
    </location>
</feature>
<feature type="transmembrane region" description="Helical" evidence="7">
    <location>
        <begin position="88"/>
        <end position="109"/>
    </location>
</feature>
<dbReference type="NCBIfam" id="NF037982">
    <property type="entry name" value="Nramp_1"/>
    <property type="match status" value="1"/>
</dbReference>
<dbReference type="EMBL" id="CP001124">
    <property type="protein sequence ID" value="ACH40236.1"/>
    <property type="molecule type" value="Genomic_DNA"/>
</dbReference>
<feature type="transmembrane region" description="Helical" evidence="7">
    <location>
        <begin position="344"/>
        <end position="371"/>
    </location>
</feature>
<dbReference type="STRING" id="404380.Gbem_3239"/>
<feature type="transmembrane region" description="Helical" evidence="7">
    <location>
        <begin position="147"/>
        <end position="166"/>
    </location>
</feature>
<dbReference type="Pfam" id="PF01566">
    <property type="entry name" value="Nramp"/>
    <property type="match status" value="1"/>
</dbReference>